<evidence type="ECO:0000259" key="1">
    <source>
        <dbReference type="Pfam" id="PF03819"/>
    </source>
</evidence>
<dbReference type="GO" id="GO:0009143">
    <property type="term" value="P:nucleoside triphosphate catabolic process"/>
    <property type="evidence" value="ECO:0007669"/>
    <property type="project" value="InterPro"/>
</dbReference>
<protein>
    <recommendedName>
        <fullName evidence="1">NTP pyrophosphohydrolase MazG-like domain-containing protein</fullName>
    </recommendedName>
</protein>
<dbReference type="InterPro" id="IPR004518">
    <property type="entry name" value="MazG-like_dom"/>
</dbReference>
<proteinExistence type="predicted"/>
<dbReference type="GO" id="GO:0047429">
    <property type="term" value="F:nucleoside triphosphate diphosphatase activity"/>
    <property type="evidence" value="ECO:0007669"/>
    <property type="project" value="InterPro"/>
</dbReference>
<dbReference type="Gene3D" id="1.10.287.1080">
    <property type="entry name" value="MazG-like"/>
    <property type="match status" value="1"/>
</dbReference>
<dbReference type="InterPro" id="IPR052555">
    <property type="entry name" value="dCTP_Pyrophosphatase"/>
</dbReference>
<feature type="domain" description="NTP pyrophosphohydrolase MazG-like" evidence="1">
    <location>
        <begin position="30"/>
        <end position="102"/>
    </location>
</feature>
<dbReference type="PIRSF" id="PIRSF029826">
    <property type="entry name" value="UCP029826_pph"/>
    <property type="match status" value="1"/>
</dbReference>
<dbReference type="PANTHER" id="PTHR46523">
    <property type="entry name" value="DCTP PYROPHOSPHATASE 1"/>
    <property type="match status" value="1"/>
</dbReference>
<dbReference type="Pfam" id="PF03819">
    <property type="entry name" value="MazG"/>
    <property type="match status" value="1"/>
</dbReference>
<evidence type="ECO:0000313" key="3">
    <source>
        <dbReference type="Proteomes" id="UP000176803"/>
    </source>
</evidence>
<dbReference type="Proteomes" id="UP000176803">
    <property type="component" value="Unassembled WGS sequence"/>
</dbReference>
<dbReference type="InterPro" id="IPR025984">
    <property type="entry name" value="DCTPP"/>
</dbReference>
<dbReference type="CDD" id="cd11537">
    <property type="entry name" value="NTP-PPase_RS21-C6_like"/>
    <property type="match status" value="1"/>
</dbReference>
<gene>
    <name evidence="2" type="ORF">A3F03_04395</name>
</gene>
<dbReference type="SUPFAM" id="SSF101386">
    <property type="entry name" value="all-alpha NTP pyrophosphatases"/>
    <property type="match status" value="1"/>
</dbReference>
<dbReference type="AlphaFoldDB" id="A0A1F7I1R9"/>
<dbReference type="PANTHER" id="PTHR46523:SF1">
    <property type="entry name" value="DCTP PYROPHOSPHATASE 1"/>
    <property type="match status" value="1"/>
</dbReference>
<evidence type="ECO:0000313" key="2">
    <source>
        <dbReference type="EMBL" id="OGK37326.1"/>
    </source>
</evidence>
<accession>A0A1F7I1R9</accession>
<name>A0A1F7I1R9_9BACT</name>
<comment type="caution">
    <text evidence="2">The sequence shown here is derived from an EMBL/GenBank/DDBJ whole genome shotgun (WGS) entry which is preliminary data.</text>
</comment>
<organism evidence="2 3">
    <name type="scientific">Candidatus Roizmanbacteria bacterium RIFCSPHIGHO2_12_FULL_41_11</name>
    <dbReference type="NCBI Taxonomy" id="1802052"/>
    <lineage>
        <taxon>Bacteria</taxon>
        <taxon>Candidatus Roizmaniibacteriota</taxon>
    </lineage>
</organism>
<dbReference type="EMBL" id="MGAC01000044">
    <property type="protein sequence ID" value="OGK37326.1"/>
    <property type="molecule type" value="Genomic_DNA"/>
</dbReference>
<reference evidence="2 3" key="1">
    <citation type="journal article" date="2016" name="Nat. Commun.">
        <title>Thousands of microbial genomes shed light on interconnected biogeochemical processes in an aquifer system.</title>
        <authorList>
            <person name="Anantharaman K."/>
            <person name="Brown C.T."/>
            <person name="Hug L.A."/>
            <person name="Sharon I."/>
            <person name="Castelle C.J."/>
            <person name="Probst A.J."/>
            <person name="Thomas B.C."/>
            <person name="Singh A."/>
            <person name="Wilkins M.J."/>
            <person name="Karaoz U."/>
            <person name="Brodie E.L."/>
            <person name="Williams K.H."/>
            <person name="Hubbard S.S."/>
            <person name="Banfield J.F."/>
        </authorList>
    </citation>
    <scope>NUCLEOTIDE SEQUENCE [LARGE SCALE GENOMIC DNA]</scope>
</reference>
<sequence length="122" mass="14296">MKADRLSEMQKAVLKITADRGWEKFHLPKNLAMDLVREAAEVMEHVIWETNEEIKNDPKRIRQIEKEMADVLHALLLLADSLGSDLVTVFWEKLREIEKRYPASQVYGRSGYAYKHRKKSTL</sequence>